<dbReference type="InterPro" id="IPR027417">
    <property type="entry name" value="P-loop_NTPase"/>
</dbReference>
<sequence>MNATSKISQSYRYRMSGLTVASEIPLPGAVPQAADDAVPVDAVFRLGDVPERLDNPHHFGPEWFADDQQFLLNLPDVGRFTAINGREIVISPAPGMTVRDALPFVVGTTFSALLYQRGGWLLHASAVVHRGRAFAFCGDSGAGKSTLAAALCRIGCDFVTDDVCAVDHPTGSAPLVRPDGRMLRLFPDSIRRAGLEDAVGSPVRMSIDKFHVTPPTQAPDAAPLAAIYLLGDASPARPPGIEELSGANAAQALLRFSYRRRLALAYAGQGRLALRTAALLAHVKVHRLIRQRDLARIEETVAALQVHWNDTAG</sequence>
<dbReference type="SUPFAM" id="SSF53795">
    <property type="entry name" value="PEP carboxykinase-like"/>
    <property type="match status" value="1"/>
</dbReference>
<dbReference type="RefSeq" id="WP_126620715.1">
    <property type="nucleotide sequence ID" value="NZ_JBHUCY010000051.1"/>
</dbReference>
<name>A0A431V9N0_9PROT</name>
<accession>A0A431V9N0</accession>
<reference evidence="1 2" key="1">
    <citation type="submission" date="2018-12" db="EMBL/GenBank/DDBJ databases">
        <authorList>
            <person name="Yang Y."/>
        </authorList>
    </citation>
    <scope>NUCLEOTIDE SEQUENCE [LARGE SCALE GENOMIC DNA]</scope>
    <source>
        <strain evidence="1 2">L-25-5w-1</strain>
    </source>
</reference>
<evidence type="ECO:0000313" key="1">
    <source>
        <dbReference type="EMBL" id="RTR12230.1"/>
    </source>
</evidence>
<dbReference type="Proteomes" id="UP000277007">
    <property type="component" value="Unassembled WGS sequence"/>
</dbReference>
<keyword evidence="2" id="KW-1185">Reference proteome</keyword>
<organism evidence="1 2">
    <name type="scientific">Azospirillum griseum</name>
    <dbReference type="NCBI Taxonomy" id="2496639"/>
    <lineage>
        <taxon>Bacteria</taxon>
        <taxon>Pseudomonadati</taxon>
        <taxon>Pseudomonadota</taxon>
        <taxon>Alphaproteobacteria</taxon>
        <taxon>Rhodospirillales</taxon>
        <taxon>Azospirillaceae</taxon>
        <taxon>Azospirillum</taxon>
    </lineage>
</organism>
<gene>
    <name evidence="1" type="ORF">EJ903_25645</name>
</gene>
<dbReference type="Gene3D" id="3.40.50.300">
    <property type="entry name" value="P-loop containing nucleotide triphosphate hydrolases"/>
    <property type="match status" value="1"/>
</dbReference>
<evidence type="ECO:0000313" key="2">
    <source>
        <dbReference type="Proteomes" id="UP000277007"/>
    </source>
</evidence>
<proteinExistence type="predicted"/>
<evidence type="ECO:0008006" key="3">
    <source>
        <dbReference type="Google" id="ProtNLM"/>
    </source>
</evidence>
<comment type="caution">
    <text evidence="1">The sequence shown here is derived from an EMBL/GenBank/DDBJ whole genome shotgun (WGS) entry which is preliminary data.</text>
</comment>
<protein>
    <recommendedName>
        <fullName evidence="3">Hpr(Ser) kinase/phosphatase</fullName>
    </recommendedName>
</protein>
<dbReference type="AlphaFoldDB" id="A0A431V9N0"/>
<dbReference type="EMBL" id="RXMA01000058">
    <property type="protein sequence ID" value="RTR12230.1"/>
    <property type="molecule type" value="Genomic_DNA"/>
</dbReference>
<dbReference type="OrthoDB" id="3213869at2"/>